<dbReference type="InterPro" id="IPR002048">
    <property type="entry name" value="EF_hand_dom"/>
</dbReference>
<dbReference type="CDD" id="cd00051">
    <property type="entry name" value="EFh"/>
    <property type="match status" value="1"/>
</dbReference>
<feature type="compositionally biased region" description="Polar residues" evidence="2">
    <location>
        <begin position="175"/>
        <end position="187"/>
    </location>
</feature>
<dbReference type="Pfam" id="PF13499">
    <property type="entry name" value="EF-hand_7"/>
    <property type="match status" value="1"/>
</dbReference>
<feature type="domain" description="EF-hand" evidence="3">
    <location>
        <begin position="61"/>
        <end position="88"/>
    </location>
</feature>
<keyword evidence="5" id="KW-1185">Reference proteome</keyword>
<evidence type="ECO:0000313" key="4">
    <source>
        <dbReference type="EnsemblPlants" id="Kaladp0180s0002.1.v1.1"/>
    </source>
</evidence>
<dbReference type="Gene3D" id="1.10.238.10">
    <property type="entry name" value="EF-hand"/>
    <property type="match status" value="1"/>
</dbReference>
<sequence length="222" mass="25557">MEEVHKVARAYYDNGSPEVRSLAHGFFYSLDTDGDNRISVAEFREFLYREGYNNPYVNHFLFNELDRDRNGVLDFNEFLTLYYVIKTQNGFCRQCWRCLKGLYFTCVTCFDCPAATTFDLCPDCYNISNRRTYHPHMNFVDSGLLLRARRRTSSAHAPSPSSSYAVQQLMQPTEIQPQNSHSHQPNRQPEEPRWRKTKAMVHALEIALAAGAVGAAAFCTIM</sequence>
<organism evidence="4 5">
    <name type="scientific">Kalanchoe fedtschenkoi</name>
    <name type="common">Lavender scallops</name>
    <name type="synonym">South American air plant</name>
    <dbReference type="NCBI Taxonomy" id="63787"/>
    <lineage>
        <taxon>Eukaryota</taxon>
        <taxon>Viridiplantae</taxon>
        <taxon>Streptophyta</taxon>
        <taxon>Embryophyta</taxon>
        <taxon>Tracheophyta</taxon>
        <taxon>Spermatophyta</taxon>
        <taxon>Magnoliopsida</taxon>
        <taxon>eudicotyledons</taxon>
        <taxon>Gunneridae</taxon>
        <taxon>Pentapetalae</taxon>
        <taxon>Saxifragales</taxon>
        <taxon>Crassulaceae</taxon>
        <taxon>Kalanchoe</taxon>
    </lineage>
</organism>
<dbReference type="GO" id="GO:0005509">
    <property type="term" value="F:calcium ion binding"/>
    <property type="evidence" value="ECO:0007669"/>
    <property type="project" value="InterPro"/>
</dbReference>
<proteinExistence type="predicted"/>
<accession>A0A7N0V684</accession>
<reference evidence="4" key="1">
    <citation type="submission" date="2021-01" db="UniProtKB">
        <authorList>
            <consortium name="EnsemblPlants"/>
        </authorList>
    </citation>
    <scope>IDENTIFICATION</scope>
</reference>
<evidence type="ECO:0000256" key="2">
    <source>
        <dbReference type="SAM" id="MobiDB-lite"/>
    </source>
</evidence>
<dbReference type="EnsemblPlants" id="Kaladp0180s0002.1.v1.1">
    <property type="protein sequence ID" value="Kaladp0180s0002.1.v1.1"/>
    <property type="gene ID" value="Kaladp0180s0002.v1.1"/>
</dbReference>
<dbReference type="Proteomes" id="UP000594263">
    <property type="component" value="Unplaced"/>
</dbReference>
<feature type="domain" description="EF-hand" evidence="3">
    <location>
        <begin position="18"/>
        <end position="53"/>
    </location>
</feature>
<protein>
    <recommendedName>
        <fullName evidence="3">EF-hand domain-containing protein</fullName>
    </recommendedName>
</protein>
<dbReference type="PROSITE" id="PS50222">
    <property type="entry name" value="EF_HAND_2"/>
    <property type="match status" value="2"/>
</dbReference>
<dbReference type="InterPro" id="IPR011992">
    <property type="entry name" value="EF-hand-dom_pair"/>
</dbReference>
<evidence type="ECO:0000313" key="5">
    <source>
        <dbReference type="Proteomes" id="UP000594263"/>
    </source>
</evidence>
<evidence type="ECO:0000259" key="3">
    <source>
        <dbReference type="PROSITE" id="PS50222"/>
    </source>
</evidence>
<dbReference type="AlphaFoldDB" id="A0A7N0V684"/>
<evidence type="ECO:0000256" key="1">
    <source>
        <dbReference type="ARBA" id="ARBA00022837"/>
    </source>
</evidence>
<dbReference type="OMA" id="YICSTER"/>
<dbReference type="PROSITE" id="PS00018">
    <property type="entry name" value="EF_HAND_1"/>
    <property type="match status" value="2"/>
</dbReference>
<dbReference type="Gramene" id="Kaladp0180s0002.1.v1.1">
    <property type="protein sequence ID" value="Kaladp0180s0002.1.v1.1"/>
    <property type="gene ID" value="Kaladp0180s0002.v1.1"/>
</dbReference>
<feature type="region of interest" description="Disordered" evidence="2">
    <location>
        <begin position="175"/>
        <end position="196"/>
    </location>
</feature>
<dbReference type="SUPFAM" id="SSF47473">
    <property type="entry name" value="EF-hand"/>
    <property type="match status" value="1"/>
</dbReference>
<name>A0A7N0V684_KALFE</name>
<keyword evidence="1" id="KW-0106">Calcium</keyword>
<dbReference type="InterPro" id="IPR018247">
    <property type="entry name" value="EF_Hand_1_Ca_BS"/>
</dbReference>